<organism evidence="1 2">
    <name type="scientific">Henosepilachna vigintioctopunctata</name>
    <dbReference type="NCBI Taxonomy" id="420089"/>
    <lineage>
        <taxon>Eukaryota</taxon>
        <taxon>Metazoa</taxon>
        <taxon>Ecdysozoa</taxon>
        <taxon>Arthropoda</taxon>
        <taxon>Hexapoda</taxon>
        <taxon>Insecta</taxon>
        <taxon>Pterygota</taxon>
        <taxon>Neoptera</taxon>
        <taxon>Endopterygota</taxon>
        <taxon>Coleoptera</taxon>
        <taxon>Polyphaga</taxon>
        <taxon>Cucujiformia</taxon>
        <taxon>Coccinelloidea</taxon>
        <taxon>Coccinellidae</taxon>
        <taxon>Epilachninae</taxon>
        <taxon>Epilachnini</taxon>
        <taxon>Henosepilachna</taxon>
    </lineage>
</organism>
<gene>
    <name evidence="1" type="ORF">WA026_022867</name>
</gene>
<accession>A0AAW1U4H4</accession>
<dbReference type="EMBL" id="JARQZJ010000051">
    <property type="protein sequence ID" value="KAK9878606.1"/>
    <property type="molecule type" value="Genomic_DNA"/>
</dbReference>
<comment type="caution">
    <text evidence="1">The sequence shown here is derived from an EMBL/GenBank/DDBJ whole genome shotgun (WGS) entry which is preliminary data.</text>
</comment>
<reference evidence="1 2" key="1">
    <citation type="submission" date="2023-03" db="EMBL/GenBank/DDBJ databases">
        <title>Genome insight into feeding habits of ladybird beetles.</title>
        <authorList>
            <person name="Li H.-S."/>
            <person name="Huang Y.-H."/>
            <person name="Pang H."/>
        </authorList>
    </citation>
    <scope>NUCLEOTIDE SEQUENCE [LARGE SCALE GENOMIC DNA]</scope>
    <source>
        <strain evidence="1">SYSU_2023b</strain>
        <tissue evidence="1">Whole body</tissue>
    </source>
</reference>
<sequence length="111" mass="12919">MKHPAEPLNSSQIHLRSRQFTINIFINIFEEGKLNHKLKELNSVRSKLFEELNMLNPKPIIYTNVEDSCLTLTNEEEICDRAMKLKHKRNDGFDEISSETLKATIDFTIIS</sequence>
<keyword evidence="2" id="KW-1185">Reference proteome</keyword>
<proteinExistence type="predicted"/>
<evidence type="ECO:0000313" key="1">
    <source>
        <dbReference type="EMBL" id="KAK9878606.1"/>
    </source>
</evidence>
<evidence type="ECO:0000313" key="2">
    <source>
        <dbReference type="Proteomes" id="UP001431783"/>
    </source>
</evidence>
<protein>
    <submittedName>
        <fullName evidence="1">Uncharacterized protein</fullName>
    </submittedName>
</protein>
<name>A0AAW1U4H4_9CUCU</name>
<dbReference type="AlphaFoldDB" id="A0AAW1U4H4"/>
<dbReference type="Proteomes" id="UP001431783">
    <property type="component" value="Unassembled WGS sequence"/>
</dbReference>